<accession>Q0AZL5</accession>
<reference evidence="2" key="1">
    <citation type="journal article" date="2010" name="Environ. Microbiol.">
        <title>The genome of Syntrophomonas wolfei: new insights into syntrophic metabolism and biohydrogen production.</title>
        <authorList>
            <person name="Sieber J.R."/>
            <person name="Sims D.R."/>
            <person name="Han C."/>
            <person name="Kim E."/>
            <person name="Lykidis A."/>
            <person name="Lapidus A.L."/>
            <person name="McDonnald E."/>
            <person name="Rohlin L."/>
            <person name="Culley D.E."/>
            <person name="Gunsalus R."/>
            <person name="McInerney M.J."/>
        </authorList>
    </citation>
    <scope>NUCLEOTIDE SEQUENCE [LARGE SCALE GENOMIC DNA]</scope>
    <source>
        <strain evidence="2">DSM 2245B / Goettingen</strain>
    </source>
</reference>
<dbReference type="HOGENOM" id="CLU_036902_11_4_9"/>
<dbReference type="STRING" id="335541.Swol_0505"/>
<sequence>MAGHLKNTYFSAQYSRIAARRGKNRATVAVAHAILTIVYQMLKANVLYQELGLDFFEQRRKNEIVKKSIKRLEAFGYTVTIDQQIGISTA</sequence>
<evidence type="ECO:0000313" key="2">
    <source>
        <dbReference type="Proteomes" id="UP000001968"/>
    </source>
</evidence>
<dbReference type="Proteomes" id="UP000001968">
    <property type="component" value="Chromosome"/>
</dbReference>
<organism evidence="1 2">
    <name type="scientific">Syntrophomonas wolfei subsp. wolfei (strain DSM 2245B / Goettingen)</name>
    <dbReference type="NCBI Taxonomy" id="335541"/>
    <lineage>
        <taxon>Bacteria</taxon>
        <taxon>Bacillati</taxon>
        <taxon>Bacillota</taxon>
        <taxon>Clostridia</taxon>
        <taxon>Eubacteriales</taxon>
        <taxon>Syntrophomonadaceae</taxon>
        <taxon>Syntrophomonas</taxon>
    </lineage>
</organism>
<proteinExistence type="predicted"/>
<keyword evidence="2" id="KW-1185">Reference proteome</keyword>
<dbReference type="EMBL" id="CP000448">
    <property type="protein sequence ID" value="ABI67839.1"/>
    <property type="molecule type" value="Genomic_DNA"/>
</dbReference>
<dbReference type="eggNOG" id="COG3547">
    <property type="taxonomic scope" value="Bacteria"/>
</dbReference>
<dbReference type="AlphaFoldDB" id="Q0AZL5"/>
<dbReference type="KEGG" id="swo:Swol_0505"/>
<protein>
    <submittedName>
        <fullName evidence="1">Transposase</fullName>
    </submittedName>
</protein>
<gene>
    <name evidence="1" type="ordered locus">Swol_0505</name>
</gene>
<evidence type="ECO:0000313" key="1">
    <source>
        <dbReference type="EMBL" id="ABI67839.1"/>
    </source>
</evidence>
<name>Q0AZL5_SYNWW</name>